<gene>
    <name evidence="3" type="ORF">SAMN04488503_1864</name>
</gene>
<feature type="transmembrane region" description="Helical" evidence="2">
    <location>
        <begin position="708"/>
        <end position="729"/>
    </location>
</feature>
<reference evidence="3 4" key="1">
    <citation type="submission" date="2017-06" db="EMBL/GenBank/DDBJ databases">
        <authorList>
            <person name="Kim H.J."/>
            <person name="Triplett B.A."/>
        </authorList>
    </citation>
    <scope>NUCLEOTIDE SEQUENCE [LARGE SCALE GENOMIC DNA]</scope>
    <source>
        <strain evidence="3 4">DSM 13116</strain>
    </source>
</reference>
<feature type="transmembrane region" description="Helical" evidence="2">
    <location>
        <begin position="32"/>
        <end position="54"/>
    </location>
</feature>
<evidence type="ECO:0000256" key="1">
    <source>
        <dbReference type="SAM" id="MobiDB-lite"/>
    </source>
</evidence>
<dbReference type="EMBL" id="FZOC01000003">
    <property type="protein sequence ID" value="SNR91128.1"/>
    <property type="molecule type" value="Genomic_DNA"/>
</dbReference>
<feature type="transmembrane region" description="Helical" evidence="2">
    <location>
        <begin position="805"/>
        <end position="825"/>
    </location>
</feature>
<feature type="region of interest" description="Disordered" evidence="1">
    <location>
        <begin position="356"/>
        <end position="415"/>
    </location>
</feature>
<feature type="transmembrane region" description="Helical" evidence="2">
    <location>
        <begin position="7"/>
        <end position="26"/>
    </location>
</feature>
<keyword evidence="4" id="KW-1185">Reference proteome</keyword>
<organism evidence="3 4">
    <name type="scientific">Humidesulfovibrio mexicanus</name>
    <dbReference type="NCBI Taxonomy" id="147047"/>
    <lineage>
        <taxon>Bacteria</taxon>
        <taxon>Pseudomonadati</taxon>
        <taxon>Thermodesulfobacteriota</taxon>
        <taxon>Desulfovibrionia</taxon>
        <taxon>Desulfovibrionales</taxon>
        <taxon>Desulfovibrionaceae</taxon>
        <taxon>Humidesulfovibrio</taxon>
    </lineage>
</organism>
<feature type="compositionally biased region" description="Low complexity" evidence="1">
    <location>
        <begin position="399"/>
        <end position="415"/>
    </location>
</feature>
<evidence type="ECO:0008006" key="5">
    <source>
        <dbReference type="Google" id="ProtNLM"/>
    </source>
</evidence>
<proteinExistence type="predicted"/>
<protein>
    <recommendedName>
        <fullName evidence="5">Spermidine synthase</fullName>
    </recommendedName>
</protein>
<feature type="transmembrane region" description="Helical" evidence="2">
    <location>
        <begin position="66"/>
        <end position="89"/>
    </location>
</feature>
<keyword evidence="2" id="KW-0472">Membrane</keyword>
<keyword evidence="2" id="KW-1133">Transmembrane helix</keyword>
<feature type="transmembrane region" description="Helical" evidence="2">
    <location>
        <begin position="142"/>
        <end position="161"/>
    </location>
</feature>
<keyword evidence="2" id="KW-0812">Transmembrane</keyword>
<dbReference type="AlphaFoldDB" id="A0A239A7S0"/>
<dbReference type="Proteomes" id="UP000198324">
    <property type="component" value="Unassembled WGS sequence"/>
</dbReference>
<dbReference type="OrthoDB" id="8540330at2"/>
<feature type="transmembrane region" description="Helical" evidence="2">
    <location>
        <begin position="773"/>
        <end position="793"/>
    </location>
</feature>
<feature type="transmembrane region" description="Helical" evidence="2">
    <location>
        <begin position="831"/>
        <end position="851"/>
    </location>
</feature>
<evidence type="ECO:0000313" key="4">
    <source>
        <dbReference type="Proteomes" id="UP000198324"/>
    </source>
</evidence>
<feature type="transmembrane region" description="Helical" evidence="2">
    <location>
        <begin position="639"/>
        <end position="660"/>
    </location>
</feature>
<sequence length="857" mass="90593">MRYLGIFLVCLASIAFEIFLVRHFAITSWSEYGYWVISMAMAGYSMSGVLLCLFGPAFQRRQQALFCALPAAMALCCALGYAALGRIPFNPLELQNQVLVAGQMANIGLYYLALFPFFFLSGLYVGLTFLARQDSIPKVYTADLVGAGLGAATLLCCLAWMPPFLTPLLLLPPLLLAALTSLPGKGASRLGVAALVLCAGGVSAWIVAVHNGAAYSQYKPVSMALNVEDNRVLAELRSPRGHYLLLDSYLERHDTDLSNNYELLGAGGPPAALGLYRDGERLAALPRTGAWDTGYLSASLDSLPYLLRPGSRVLLAGCRGGFRLREAVELGASRVDSLESDPVLLSLLLAHGPSAPPRGSELRLPLQEGPPAVSEEDAAPPMAAQDADEYVPVPEDQEPLGSSAPAGRAAPPRLGSPLALENGASYAVIDVSPEFLDQGQANKYLLTTEGVSRLLTALTPTGVLSLPMGIGELPVYAIKAAATVRAGLMRTGVADPARHMLVVRSAFTARILASPMPFSPSDIAAARAFAAARSFDTPHYPGIDPATAEVFNDLPPVSFDTATSNAEQPGSDGFRPRDALMDDLAELMNGRVESSSFRFFDLSPSTQDRPFFHEILRLQNIGPVLARIDLLPRQEVGSLVNLAVLAQAALFAAVVFLLPLTRRRGMGSIGTGRLFSGFGYFLCLGLGFLFVEIVLIERFTFFLSDPAQAFALVLSAMLVASGLGSAFCGRFVARPRTGIRLACGATAALAAMLALLLPGLLNAALTWPAAAKAALTVGLAAPLGFCMGMPFPLGLSTYRGTASPFIPWAWSVNGALSVVATPLATLLAVSLGYTVVFAASVGLYALAALLAPDRTET</sequence>
<feature type="transmembrane region" description="Helical" evidence="2">
    <location>
        <begin position="109"/>
        <end position="130"/>
    </location>
</feature>
<name>A0A239A7S0_9BACT</name>
<evidence type="ECO:0000256" key="2">
    <source>
        <dbReference type="SAM" id="Phobius"/>
    </source>
</evidence>
<feature type="transmembrane region" description="Helical" evidence="2">
    <location>
        <begin position="741"/>
        <end position="761"/>
    </location>
</feature>
<dbReference type="RefSeq" id="WP_089273996.1">
    <property type="nucleotide sequence ID" value="NZ_FZOC01000003.1"/>
</dbReference>
<accession>A0A239A7S0</accession>
<evidence type="ECO:0000313" key="3">
    <source>
        <dbReference type="EMBL" id="SNR91128.1"/>
    </source>
</evidence>
<feature type="transmembrane region" description="Helical" evidence="2">
    <location>
        <begin position="672"/>
        <end position="696"/>
    </location>
</feature>